<dbReference type="AlphaFoldDB" id="A0A8S1RUD2"/>
<sequence length="46" mass="5365">MLTRGSLGQDRQSWLPLVLSRIQIKLLQRREQSNMIILIMLKKSTA</sequence>
<organism evidence="1 2">
    <name type="scientific">Paramecium sonneborni</name>
    <dbReference type="NCBI Taxonomy" id="65129"/>
    <lineage>
        <taxon>Eukaryota</taxon>
        <taxon>Sar</taxon>
        <taxon>Alveolata</taxon>
        <taxon>Ciliophora</taxon>
        <taxon>Intramacronucleata</taxon>
        <taxon>Oligohymenophorea</taxon>
        <taxon>Peniculida</taxon>
        <taxon>Parameciidae</taxon>
        <taxon>Paramecium</taxon>
    </lineage>
</organism>
<protein>
    <submittedName>
        <fullName evidence="1">Uncharacterized protein</fullName>
    </submittedName>
</protein>
<proteinExistence type="predicted"/>
<evidence type="ECO:0000313" key="2">
    <source>
        <dbReference type="Proteomes" id="UP000692954"/>
    </source>
</evidence>
<evidence type="ECO:0000313" key="1">
    <source>
        <dbReference type="EMBL" id="CAD8130962.1"/>
    </source>
</evidence>
<name>A0A8S1RUD2_9CILI</name>
<dbReference type="EMBL" id="CAJJDN010000350">
    <property type="protein sequence ID" value="CAD8130962.1"/>
    <property type="molecule type" value="Genomic_DNA"/>
</dbReference>
<dbReference type="Proteomes" id="UP000692954">
    <property type="component" value="Unassembled WGS sequence"/>
</dbReference>
<reference evidence="1" key="1">
    <citation type="submission" date="2021-01" db="EMBL/GenBank/DDBJ databases">
        <authorList>
            <consortium name="Genoscope - CEA"/>
            <person name="William W."/>
        </authorList>
    </citation>
    <scope>NUCLEOTIDE SEQUENCE</scope>
</reference>
<accession>A0A8S1RUD2</accession>
<gene>
    <name evidence="1" type="ORF">PSON_ATCC_30995.1.T3500002</name>
</gene>
<comment type="caution">
    <text evidence="1">The sequence shown here is derived from an EMBL/GenBank/DDBJ whole genome shotgun (WGS) entry which is preliminary data.</text>
</comment>
<keyword evidence="2" id="KW-1185">Reference proteome</keyword>